<dbReference type="STRING" id="317577.GCA_000419625_00252"/>
<dbReference type="KEGG" id="dfc:DFI_04430"/>
<dbReference type="RefSeq" id="WP_118375830.1">
    <property type="nucleotide sequence ID" value="NZ_CP021081.1"/>
</dbReference>
<dbReference type="Proteomes" id="UP000259030">
    <property type="component" value="Chromosome"/>
</dbReference>
<reference evidence="1 2" key="1">
    <citation type="submission" date="2017-05" db="EMBL/GenBank/DDBJ databases">
        <title>The complete genome sequence of Deinococcus ficus isolated from the rhizosphere of the Ficus religiosa L. in Taiwan.</title>
        <authorList>
            <person name="Wu K.-M."/>
            <person name="Liao T.-L."/>
            <person name="Liu Y.-M."/>
            <person name="Young C.-C."/>
            <person name="Tsai S.-F."/>
        </authorList>
    </citation>
    <scope>NUCLEOTIDE SEQUENCE [LARGE SCALE GENOMIC DNA]</scope>
    <source>
        <strain evidence="1 2">CC-FR2-10</strain>
    </source>
</reference>
<dbReference type="AlphaFoldDB" id="A0A221SUQ9"/>
<evidence type="ECO:0000313" key="2">
    <source>
        <dbReference type="Proteomes" id="UP000259030"/>
    </source>
</evidence>
<keyword evidence="2" id="KW-1185">Reference proteome</keyword>
<dbReference type="EMBL" id="CP021081">
    <property type="protein sequence ID" value="ASN80353.1"/>
    <property type="molecule type" value="Genomic_DNA"/>
</dbReference>
<sequence>MPAPLSFPFSVSLGWVPGSMHLVQFRAWDRTFVVALVQVRFVSPQAQAPLFLSGTVLVSLADVQLSTAEQQVFDRLRAAASRDEVLNEAWPQGGPVAPALLA</sequence>
<name>A0A221SUQ9_9DEIO</name>
<proteinExistence type="predicted"/>
<accession>A0A221SUQ9</accession>
<evidence type="ECO:0000313" key="1">
    <source>
        <dbReference type="EMBL" id="ASN80353.1"/>
    </source>
</evidence>
<protein>
    <submittedName>
        <fullName evidence="1">Uncharacterized protein</fullName>
    </submittedName>
</protein>
<gene>
    <name evidence="1" type="ORF">DFI_04430</name>
</gene>
<organism evidence="1 2">
    <name type="scientific">Deinococcus ficus</name>
    <dbReference type="NCBI Taxonomy" id="317577"/>
    <lineage>
        <taxon>Bacteria</taxon>
        <taxon>Thermotogati</taxon>
        <taxon>Deinococcota</taxon>
        <taxon>Deinococci</taxon>
        <taxon>Deinococcales</taxon>
        <taxon>Deinococcaceae</taxon>
        <taxon>Deinococcus</taxon>
    </lineage>
</organism>